<accession>A0ABP8K4W3</accession>
<dbReference type="PANTHER" id="PTHR30576">
    <property type="entry name" value="COLANIC BIOSYNTHESIS UDP-GLUCOSE LIPID CARRIER TRANSFERASE"/>
    <property type="match status" value="1"/>
</dbReference>
<gene>
    <name evidence="3" type="ORF">GCM10023187_13140</name>
</gene>
<dbReference type="InterPro" id="IPR003362">
    <property type="entry name" value="Bact_transf"/>
</dbReference>
<evidence type="ECO:0000313" key="4">
    <source>
        <dbReference type="Proteomes" id="UP001500936"/>
    </source>
</evidence>
<comment type="similarity">
    <text evidence="1">Belongs to the bacterial sugar transferase family.</text>
</comment>
<feature type="domain" description="Bacterial sugar transferase" evidence="2">
    <location>
        <begin position="197"/>
        <end position="347"/>
    </location>
</feature>
<organism evidence="3 4">
    <name type="scientific">Nibrella viscosa</name>
    <dbReference type="NCBI Taxonomy" id="1084524"/>
    <lineage>
        <taxon>Bacteria</taxon>
        <taxon>Pseudomonadati</taxon>
        <taxon>Bacteroidota</taxon>
        <taxon>Cytophagia</taxon>
        <taxon>Cytophagales</taxon>
        <taxon>Spirosomataceae</taxon>
        <taxon>Nibrella</taxon>
    </lineage>
</organism>
<evidence type="ECO:0000259" key="2">
    <source>
        <dbReference type="Pfam" id="PF02397"/>
    </source>
</evidence>
<comment type="caution">
    <text evidence="3">The sequence shown here is derived from an EMBL/GenBank/DDBJ whole genome shotgun (WGS) entry which is preliminary data.</text>
</comment>
<reference evidence="4" key="1">
    <citation type="journal article" date="2019" name="Int. J. Syst. Evol. Microbiol.">
        <title>The Global Catalogue of Microorganisms (GCM) 10K type strain sequencing project: providing services to taxonomists for standard genome sequencing and annotation.</title>
        <authorList>
            <consortium name="The Broad Institute Genomics Platform"/>
            <consortium name="The Broad Institute Genome Sequencing Center for Infectious Disease"/>
            <person name="Wu L."/>
            <person name="Ma J."/>
        </authorList>
    </citation>
    <scope>NUCLEOTIDE SEQUENCE [LARGE SCALE GENOMIC DNA]</scope>
    <source>
        <strain evidence="4">JCM 17925</strain>
    </source>
</reference>
<name>A0ABP8K4W3_9BACT</name>
<keyword evidence="4" id="KW-1185">Reference proteome</keyword>
<sequence>MAYSHLLTVAETQQTSNPYLSLSDKLQSYGYQKEDLQKISDVTAWLNGHSALLDELAGSPTTTYATVFTGRSLNQVTDISGLLRHAFSYIQPDGFLVCHLELSDQRKSRLFGSSPIGLAYLWYVFDYLLHRVAPRLSLTRSLYKSFFPAKRVLSRAETLGRFVHAGYTISTSFESGGQFFVVAGKTGAETVQRPPSPEGVLLHMWRIGKHGRPFRVYKIRTMHPYSEYLQEYMHQLNGLEAGGKFKDDFRVISPGRFMRKYWLDEIPMLINLLKGDIKLVGVRPLSAQYFNLYPEEAKQERIKHKPGLFPPYYADLPRNFEEIVESELRYLRAYSQAPLKTDATYLLRILYNIVWKRARSK</sequence>
<evidence type="ECO:0000313" key="3">
    <source>
        <dbReference type="EMBL" id="GAA4400205.1"/>
    </source>
</evidence>
<dbReference type="Pfam" id="PF02397">
    <property type="entry name" value="Bac_transf"/>
    <property type="match status" value="1"/>
</dbReference>
<dbReference type="Proteomes" id="UP001500936">
    <property type="component" value="Unassembled WGS sequence"/>
</dbReference>
<dbReference type="PANTHER" id="PTHR30576:SF0">
    <property type="entry name" value="UNDECAPRENYL-PHOSPHATE N-ACETYLGALACTOSAMINYL 1-PHOSPHATE TRANSFERASE-RELATED"/>
    <property type="match status" value="1"/>
</dbReference>
<dbReference type="RefSeq" id="WP_345265184.1">
    <property type="nucleotide sequence ID" value="NZ_BAABHB010000002.1"/>
</dbReference>
<dbReference type="EMBL" id="BAABHB010000002">
    <property type="protein sequence ID" value="GAA4400205.1"/>
    <property type="molecule type" value="Genomic_DNA"/>
</dbReference>
<evidence type="ECO:0000256" key="1">
    <source>
        <dbReference type="ARBA" id="ARBA00006464"/>
    </source>
</evidence>
<proteinExistence type="inferred from homology"/>
<protein>
    <recommendedName>
        <fullName evidence="2">Bacterial sugar transferase domain-containing protein</fullName>
    </recommendedName>
</protein>